<dbReference type="Proteomes" id="UP000037035">
    <property type="component" value="Unassembled WGS sequence"/>
</dbReference>
<dbReference type="OrthoDB" id="3056461at2759"/>
<feature type="compositionally biased region" description="Acidic residues" evidence="1">
    <location>
        <begin position="482"/>
        <end position="494"/>
    </location>
</feature>
<protein>
    <submittedName>
        <fullName evidence="2">Uncharacterized protein</fullName>
    </submittedName>
</protein>
<accession>A0A0L6VQ85</accession>
<reference evidence="2 3" key="1">
    <citation type="submission" date="2015-08" db="EMBL/GenBank/DDBJ databases">
        <title>Next Generation Sequencing and Analysis of the Genome of Puccinia sorghi L Schw, the Causal Agent of Maize Common Rust.</title>
        <authorList>
            <person name="Rochi L."/>
            <person name="Burguener G."/>
            <person name="Darino M."/>
            <person name="Turjanski A."/>
            <person name="Kreff E."/>
            <person name="Dieguez M.J."/>
            <person name="Sacco F."/>
        </authorList>
    </citation>
    <scope>NUCLEOTIDE SEQUENCE [LARGE SCALE GENOMIC DNA]</scope>
    <source>
        <strain evidence="2 3">RO10H11247</strain>
    </source>
</reference>
<name>A0A0L6VQ85_9BASI</name>
<feature type="region of interest" description="Disordered" evidence="1">
    <location>
        <begin position="429"/>
        <end position="497"/>
    </location>
</feature>
<feature type="compositionally biased region" description="Polar residues" evidence="1">
    <location>
        <begin position="46"/>
        <end position="57"/>
    </location>
</feature>
<dbReference type="AlphaFoldDB" id="A0A0L6VQ85"/>
<dbReference type="VEuPathDB" id="FungiDB:VP01_1216g6"/>
<feature type="region of interest" description="Disordered" evidence="1">
    <location>
        <begin position="46"/>
        <end position="87"/>
    </location>
</feature>
<organism evidence="2 3">
    <name type="scientific">Puccinia sorghi</name>
    <dbReference type="NCBI Taxonomy" id="27349"/>
    <lineage>
        <taxon>Eukaryota</taxon>
        <taxon>Fungi</taxon>
        <taxon>Dikarya</taxon>
        <taxon>Basidiomycota</taxon>
        <taxon>Pucciniomycotina</taxon>
        <taxon>Pucciniomycetes</taxon>
        <taxon>Pucciniales</taxon>
        <taxon>Pucciniaceae</taxon>
        <taxon>Puccinia</taxon>
    </lineage>
</organism>
<comment type="caution">
    <text evidence="2">The sequence shown here is derived from an EMBL/GenBank/DDBJ whole genome shotgun (WGS) entry which is preliminary data.</text>
</comment>
<dbReference type="EMBL" id="LAVV01002410">
    <property type="protein sequence ID" value="KNZ62848.1"/>
    <property type="molecule type" value="Genomic_DNA"/>
</dbReference>
<evidence type="ECO:0000313" key="2">
    <source>
        <dbReference type="EMBL" id="KNZ62848.1"/>
    </source>
</evidence>
<keyword evidence="3" id="KW-1185">Reference proteome</keyword>
<proteinExistence type="predicted"/>
<evidence type="ECO:0000313" key="3">
    <source>
        <dbReference type="Proteomes" id="UP000037035"/>
    </source>
</evidence>
<evidence type="ECO:0000256" key="1">
    <source>
        <dbReference type="SAM" id="MobiDB-lite"/>
    </source>
</evidence>
<sequence>MASAADIQAIISAAMDAQAKHLQQKLNSRDEIISKLMSKVGLDDYSSTVTTSRTPIQSKELPGGKSSQRKKGKASTAPALEHQHQYPPNPTAHLLTGPLLANKHQKIRSKRPLLARKNSRPGLPRQHLLCFSVSGCFIRANKDHLESPKQKSIPGPPHPNNLTEFNLWVSDAAEIAQIVNNFHGATLVSVKEISSLKTLRLGQRKIGQGIVKLDNFFVEYTQATLACLGLHFWGPDLDDSPTSLYDEACRQAALKLFQRNWQYLFRLRTQGYWPSKGLKTQLKFALAQWLPKQYQRIISDVNSHRDDDYNPAKGYQIKTLKFQSENETKIFRRLDSNSTSPHRVRQIPSFQSRQRDLNWISMTPTGSTTFYRSRGLMWLIPAKWLSYPMSQSLLGKQVPSKKLTDKQFNLKFFDQLSAPYDLTHKIKSYDDNKETEDEDDGSYGGEEINLDNTSGSGDEDKFDDVDQEDVDFVEEVMGRDDSDYDGYNEEEEDAWDQRYNSMVFDDDPIW</sequence>
<gene>
    <name evidence="2" type="ORF">VP01_1216g6</name>
</gene>
<feature type="compositionally biased region" description="Acidic residues" evidence="1">
    <location>
        <begin position="460"/>
        <end position="474"/>
    </location>
</feature>